<keyword evidence="9" id="KW-1185">Reference proteome</keyword>
<dbReference type="AlphaFoldDB" id="A0A2P8H815"/>
<organism evidence="8 9">
    <name type="scientific">Salsuginibacillus halophilus</name>
    <dbReference type="NCBI Taxonomy" id="517424"/>
    <lineage>
        <taxon>Bacteria</taxon>
        <taxon>Bacillati</taxon>
        <taxon>Bacillota</taxon>
        <taxon>Bacilli</taxon>
        <taxon>Bacillales</taxon>
        <taxon>Bacillaceae</taxon>
        <taxon>Salsuginibacillus</taxon>
    </lineage>
</organism>
<dbReference type="InterPro" id="IPR003593">
    <property type="entry name" value="AAA+_ATPase"/>
</dbReference>
<comment type="caution">
    <text evidence="8">The sequence shown here is derived from an EMBL/GenBank/DDBJ whole genome shotgun (WGS) entry which is preliminary data.</text>
</comment>
<dbReference type="OrthoDB" id="9771372at2"/>
<evidence type="ECO:0000313" key="8">
    <source>
        <dbReference type="EMBL" id="PSL42330.1"/>
    </source>
</evidence>
<dbReference type="Gene3D" id="1.10.8.60">
    <property type="match status" value="1"/>
</dbReference>
<dbReference type="SUPFAM" id="SSF55785">
    <property type="entry name" value="PYP-like sensor domain (PAS domain)"/>
    <property type="match status" value="1"/>
</dbReference>
<dbReference type="InterPro" id="IPR002197">
    <property type="entry name" value="HTH_Fis"/>
</dbReference>
<keyword evidence="1" id="KW-0547">Nucleotide-binding</keyword>
<dbReference type="InterPro" id="IPR035965">
    <property type="entry name" value="PAS-like_dom_sf"/>
</dbReference>
<dbReference type="SMART" id="SM00382">
    <property type="entry name" value="AAA"/>
    <property type="match status" value="1"/>
</dbReference>
<gene>
    <name evidence="8" type="ORF">B0H94_11633</name>
</gene>
<dbReference type="EMBL" id="PYAV01000016">
    <property type="protein sequence ID" value="PSL42330.1"/>
    <property type="molecule type" value="Genomic_DNA"/>
</dbReference>
<dbReference type="PRINTS" id="PR01590">
    <property type="entry name" value="HTHFIS"/>
</dbReference>
<keyword evidence="4" id="KW-0238">DNA-binding</keyword>
<keyword evidence="5" id="KW-0804">Transcription</keyword>
<dbReference type="Pfam" id="PF25601">
    <property type="entry name" value="AAA_lid_14"/>
    <property type="match status" value="1"/>
</dbReference>
<protein>
    <submittedName>
        <fullName evidence="8">Arginine utilization regulatory protein</fullName>
    </submittedName>
</protein>
<dbReference type="InterPro" id="IPR058031">
    <property type="entry name" value="AAA_lid_NorR"/>
</dbReference>
<dbReference type="Pfam" id="PF00158">
    <property type="entry name" value="Sigma54_activat"/>
    <property type="match status" value="1"/>
</dbReference>
<evidence type="ECO:0000256" key="5">
    <source>
        <dbReference type="ARBA" id="ARBA00023163"/>
    </source>
</evidence>
<evidence type="ECO:0000256" key="4">
    <source>
        <dbReference type="ARBA" id="ARBA00023125"/>
    </source>
</evidence>
<dbReference type="NCBIfam" id="TIGR00229">
    <property type="entry name" value="sensory_box"/>
    <property type="match status" value="1"/>
</dbReference>
<dbReference type="PROSITE" id="PS50112">
    <property type="entry name" value="PAS"/>
    <property type="match status" value="1"/>
</dbReference>
<evidence type="ECO:0000259" key="6">
    <source>
        <dbReference type="PROSITE" id="PS50045"/>
    </source>
</evidence>
<dbReference type="SMART" id="SM00091">
    <property type="entry name" value="PAS"/>
    <property type="match status" value="1"/>
</dbReference>
<proteinExistence type="predicted"/>
<dbReference type="InterPro" id="IPR025662">
    <property type="entry name" value="Sigma_54_int_dom_ATP-bd_1"/>
</dbReference>
<dbReference type="PROSITE" id="PS00676">
    <property type="entry name" value="SIGMA54_INTERACT_2"/>
    <property type="match status" value="1"/>
</dbReference>
<dbReference type="Gene3D" id="3.40.50.300">
    <property type="entry name" value="P-loop containing nucleotide triphosphate hydrolases"/>
    <property type="match status" value="1"/>
</dbReference>
<dbReference type="InterPro" id="IPR025944">
    <property type="entry name" value="Sigma_54_int_dom_CS"/>
</dbReference>
<dbReference type="CDD" id="cd00009">
    <property type="entry name" value="AAA"/>
    <property type="match status" value="1"/>
</dbReference>
<keyword evidence="3" id="KW-0805">Transcription regulation</keyword>
<dbReference type="PROSITE" id="PS00688">
    <property type="entry name" value="SIGMA54_INTERACT_3"/>
    <property type="match status" value="1"/>
</dbReference>
<dbReference type="InterPro" id="IPR009057">
    <property type="entry name" value="Homeodomain-like_sf"/>
</dbReference>
<reference evidence="8 9" key="1">
    <citation type="submission" date="2018-03" db="EMBL/GenBank/DDBJ databases">
        <title>Genomic Encyclopedia of Type Strains, Phase III (KMG-III): the genomes of soil and plant-associated and newly described type strains.</title>
        <authorList>
            <person name="Whitman W."/>
        </authorList>
    </citation>
    <scope>NUCLEOTIDE SEQUENCE [LARGE SCALE GENOMIC DNA]</scope>
    <source>
        <strain evidence="8 9">CGMCC 1.07653</strain>
    </source>
</reference>
<keyword evidence="2" id="KW-0067">ATP-binding</keyword>
<feature type="domain" description="Sigma-54 factor interaction" evidence="6">
    <location>
        <begin position="142"/>
        <end position="370"/>
    </location>
</feature>
<evidence type="ECO:0000313" key="9">
    <source>
        <dbReference type="Proteomes" id="UP000242310"/>
    </source>
</evidence>
<evidence type="ECO:0000256" key="2">
    <source>
        <dbReference type="ARBA" id="ARBA00022840"/>
    </source>
</evidence>
<dbReference type="Gene3D" id="3.30.450.20">
    <property type="entry name" value="PAS domain"/>
    <property type="match status" value="1"/>
</dbReference>
<dbReference type="FunFam" id="3.40.50.300:FF:000006">
    <property type="entry name" value="DNA-binding transcriptional regulator NtrC"/>
    <property type="match status" value="1"/>
</dbReference>
<dbReference type="InterPro" id="IPR025943">
    <property type="entry name" value="Sigma_54_int_dom_ATP-bd_2"/>
</dbReference>
<dbReference type="GO" id="GO:0043565">
    <property type="term" value="F:sequence-specific DNA binding"/>
    <property type="evidence" value="ECO:0007669"/>
    <property type="project" value="InterPro"/>
</dbReference>
<dbReference type="PANTHER" id="PTHR32071:SF74">
    <property type="entry name" value="TRANSCRIPTIONAL ACTIVATOR ROCR"/>
    <property type="match status" value="1"/>
</dbReference>
<dbReference type="Proteomes" id="UP000242310">
    <property type="component" value="Unassembled WGS sequence"/>
</dbReference>
<feature type="domain" description="PAS" evidence="7">
    <location>
        <begin position="7"/>
        <end position="59"/>
    </location>
</feature>
<dbReference type="PANTHER" id="PTHR32071">
    <property type="entry name" value="TRANSCRIPTIONAL REGULATORY PROTEIN"/>
    <property type="match status" value="1"/>
</dbReference>
<evidence type="ECO:0000256" key="3">
    <source>
        <dbReference type="ARBA" id="ARBA00023015"/>
    </source>
</evidence>
<accession>A0A2P8H815</accession>
<dbReference type="InterPro" id="IPR002078">
    <property type="entry name" value="Sigma_54_int"/>
</dbReference>
<evidence type="ECO:0000256" key="1">
    <source>
        <dbReference type="ARBA" id="ARBA00022741"/>
    </source>
</evidence>
<dbReference type="InterPro" id="IPR027417">
    <property type="entry name" value="P-loop_NTPase"/>
</dbReference>
<dbReference type="InterPro" id="IPR013656">
    <property type="entry name" value="PAS_4"/>
</dbReference>
<dbReference type="SUPFAM" id="SSF46689">
    <property type="entry name" value="Homeodomain-like"/>
    <property type="match status" value="1"/>
</dbReference>
<dbReference type="GO" id="GO:0006355">
    <property type="term" value="P:regulation of DNA-templated transcription"/>
    <property type="evidence" value="ECO:0007669"/>
    <property type="project" value="InterPro"/>
</dbReference>
<dbReference type="GO" id="GO:0005524">
    <property type="term" value="F:ATP binding"/>
    <property type="evidence" value="ECO:0007669"/>
    <property type="project" value="UniProtKB-KW"/>
</dbReference>
<dbReference type="SUPFAM" id="SSF52540">
    <property type="entry name" value="P-loop containing nucleoside triphosphate hydrolases"/>
    <property type="match status" value="1"/>
</dbReference>
<dbReference type="Pfam" id="PF08448">
    <property type="entry name" value="PAS_4"/>
    <property type="match status" value="1"/>
</dbReference>
<dbReference type="PROSITE" id="PS50045">
    <property type="entry name" value="SIGMA54_INTERACT_4"/>
    <property type="match status" value="1"/>
</dbReference>
<sequence>MFTKEDAPEVLATLVDHLDTGVHMIDAQAQTVYYNEKMAAIEGMSREEVIGSFLHDVFHFEMNDRSTLMRALESGERRKGERQTYYNARREAITTINDTFPVLSGGRIIGAVELARDVTKVEKLIQKNLENQSGPSFTFDSITGSSTKMQEVINDAKRSTRTTSSVLIVGETGTGKELFAQSIHTGSERSRKPLISQNCAAIPEQLLESMLFGTKSGAFTGSKERPGLFEEAHGGTLLLDEINSLSPALQAKLLRAIQEKVIRRVGGTKDISVDVRIIATMNQDPVEAVNEGFLRKDLYYRLSVVSLFVPPLRERLSDIDELVEGFLAKYNALFRMDVTSLSPEVHSFFYQYDWPGNVRELEHVIEGALNFMEDGEKVIQQRHLPPQFQKQASLPPKLAYEPEAVEAVRPLHEVLADQEQALIQRALTETKGNVSEAAERLELRRQSLQYRLQKYGISPQQFRR</sequence>
<dbReference type="Pfam" id="PF02954">
    <property type="entry name" value="HTH_8"/>
    <property type="match status" value="1"/>
</dbReference>
<dbReference type="InterPro" id="IPR000014">
    <property type="entry name" value="PAS"/>
</dbReference>
<dbReference type="PROSITE" id="PS00675">
    <property type="entry name" value="SIGMA54_INTERACT_1"/>
    <property type="match status" value="1"/>
</dbReference>
<name>A0A2P8H815_9BACI</name>
<dbReference type="Gene3D" id="1.10.10.60">
    <property type="entry name" value="Homeodomain-like"/>
    <property type="match status" value="1"/>
</dbReference>
<dbReference type="RefSeq" id="WP_106589784.1">
    <property type="nucleotide sequence ID" value="NZ_PYAV01000016.1"/>
</dbReference>
<dbReference type="CDD" id="cd00130">
    <property type="entry name" value="PAS"/>
    <property type="match status" value="1"/>
</dbReference>
<evidence type="ECO:0000259" key="7">
    <source>
        <dbReference type="PROSITE" id="PS50112"/>
    </source>
</evidence>